<evidence type="ECO:0000313" key="3">
    <source>
        <dbReference type="Proteomes" id="UP000265180"/>
    </source>
</evidence>
<proteinExistence type="predicted"/>
<reference key="1">
    <citation type="journal article" date="2007" name="Nature">
        <title>The medaka draft genome and insights into vertebrate genome evolution.</title>
        <authorList>
            <person name="Kasahara M."/>
            <person name="Naruse K."/>
            <person name="Sasaki S."/>
            <person name="Nakatani Y."/>
            <person name="Qu W."/>
            <person name="Ahsan B."/>
            <person name="Yamada T."/>
            <person name="Nagayasu Y."/>
            <person name="Doi K."/>
            <person name="Kasai Y."/>
            <person name="Jindo T."/>
            <person name="Kobayashi D."/>
            <person name="Shimada A."/>
            <person name="Toyoda A."/>
            <person name="Kuroki Y."/>
            <person name="Fujiyama A."/>
            <person name="Sasaki T."/>
            <person name="Shimizu A."/>
            <person name="Asakawa S."/>
            <person name="Shimizu N."/>
            <person name="Hashimoto S."/>
            <person name="Yang J."/>
            <person name="Lee Y."/>
            <person name="Matsushima K."/>
            <person name="Sugano S."/>
            <person name="Sakaizumi M."/>
            <person name="Narita T."/>
            <person name="Ohishi K."/>
            <person name="Haga S."/>
            <person name="Ohta F."/>
            <person name="Nomoto H."/>
            <person name="Nogata K."/>
            <person name="Morishita T."/>
            <person name="Endo T."/>
            <person name="Shin-I T."/>
            <person name="Takeda H."/>
            <person name="Morishita S."/>
            <person name="Kohara Y."/>
        </authorList>
    </citation>
    <scope>NUCLEOTIDE SEQUENCE [LARGE SCALE GENOMIC DNA]</scope>
    <source>
        <strain>Hd-rR</strain>
    </source>
</reference>
<evidence type="ECO:0000256" key="1">
    <source>
        <dbReference type="SAM" id="SignalP"/>
    </source>
</evidence>
<sequence length="181" mass="19404">FLLLLVPGVVPALQALELGQRGGRGLVQQQRHRLGFLRLGHQHRVAAQHHGFVLHLVPVNPRENLGQPRVRHAVRHPVQQVQVARPPRLVVHMHHPDALRADGQLHLGAVLAHLAFAPDLAHCHVRAALSFGLDGGGVAQVQHRVGGVIAGDLHLFPLGLEHAAHAAERALGAGLGEGGER</sequence>
<reference evidence="2 3" key="2">
    <citation type="submission" date="2017-04" db="EMBL/GenBank/DDBJ databases">
        <title>CpG methylation of centromeres and impact of large insertions on vertebrate speciation.</title>
        <authorList>
            <person name="Ichikawa K."/>
            <person name="Yoshimura J."/>
            <person name="Morishita S."/>
        </authorList>
    </citation>
    <scope>NUCLEOTIDE SEQUENCE</scope>
    <source>
        <strain evidence="2 3">HNI</strain>
    </source>
</reference>
<reference evidence="2" key="4">
    <citation type="submission" date="2025-09" db="UniProtKB">
        <authorList>
            <consortium name="Ensembl"/>
        </authorList>
    </citation>
    <scope>IDENTIFICATION</scope>
    <source>
        <strain evidence="2">HNI</strain>
    </source>
</reference>
<protein>
    <submittedName>
        <fullName evidence="2">Uncharacterized protein</fullName>
    </submittedName>
</protein>
<feature type="signal peptide" evidence="1">
    <location>
        <begin position="1"/>
        <end position="15"/>
    </location>
</feature>
<name>A0A3P9ME76_ORYLA</name>
<dbReference type="Proteomes" id="UP000265180">
    <property type="component" value="Chromosome 4"/>
</dbReference>
<evidence type="ECO:0000313" key="2">
    <source>
        <dbReference type="Ensembl" id="ENSORLP00020031311.1"/>
    </source>
</evidence>
<dbReference type="AlphaFoldDB" id="A0A3P9ME76"/>
<accession>A0A3P9ME76</accession>
<feature type="chain" id="PRO_5018253627" evidence="1">
    <location>
        <begin position="16"/>
        <end position="181"/>
    </location>
</feature>
<reference evidence="2" key="3">
    <citation type="submission" date="2025-08" db="UniProtKB">
        <authorList>
            <consortium name="Ensembl"/>
        </authorList>
    </citation>
    <scope>IDENTIFICATION</scope>
    <source>
        <strain evidence="2">HNI</strain>
    </source>
</reference>
<organism evidence="2 3">
    <name type="scientific">Oryzias latipes</name>
    <name type="common">Japanese rice fish</name>
    <name type="synonym">Japanese killifish</name>
    <dbReference type="NCBI Taxonomy" id="8090"/>
    <lineage>
        <taxon>Eukaryota</taxon>
        <taxon>Metazoa</taxon>
        <taxon>Chordata</taxon>
        <taxon>Craniata</taxon>
        <taxon>Vertebrata</taxon>
        <taxon>Euteleostomi</taxon>
        <taxon>Actinopterygii</taxon>
        <taxon>Neopterygii</taxon>
        <taxon>Teleostei</taxon>
        <taxon>Neoteleostei</taxon>
        <taxon>Acanthomorphata</taxon>
        <taxon>Ovalentaria</taxon>
        <taxon>Atherinomorphae</taxon>
        <taxon>Beloniformes</taxon>
        <taxon>Adrianichthyidae</taxon>
        <taxon>Oryziinae</taxon>
        <taxon>Oryzias</taxon>
    </lineage>
</organism>
<dbReference type="Ensembl" id="ENSORLT00020023211.1">
    <property type="protein sequence ID" value="ENSORLP00020031311.1"/>
    <property type="gene ID" value="ENSORLG00020016250.1"/>
</dbReference>
<keyword evidence="1" id="KW-0732">Signal</keyword>